<reference evidence="3 4" key="1">
    <citation type="submission" date="2023-12" db="EMBL/GenBank/DDBJ databases">
        <title>A high-quality genome assembly for Dillenia turbinata (Dilleniales).</title>
        <authorList>
            <person name="Chanderbali A."/>
        </authorList>
    </citation>
    <scope>NUCLEOTIDE SEQUENCE [LARGE SCALE GENOMIC DNA]</scope>
    <source>
        <strain evidence="3">LSX21</strain>
        <tissue evidence="3">Leaf</tissue>
    </source>
</reference>
<dbReference type="Proteomes" id="UP001370490">
    <property type="component" value="Unassembled WGS sequence"/>
</dbReference>
<feature type="domain" description="Alpha/beta hydrolase fold-3" evidence="2">
    <location>
        <begin position="84"/>
        <end position="303"/>
    </location>
</feature>
<dbReference type="GO" id="GO:0016787">
    <property type="term" value="F:hydrolase activity"/>
    <property type="evidence" value="ECO:0007669"/>
    <property type="project" value="UniProtKB-KW"/>
</dbReference>
<dbReference type="InterPro" id="IPR029058">
    <property type="entry name" value="AB_hydrolase_fold"/>
</dbReference>
<comment type="similarity">
    <text evidence="1">Belongs to the 'GDXG' lipolytic enzyme family.</text>
</comment>
<gene>
    <name evidence="3" type="ORF">RJ641_008043</name>
</gene>
<evidence type="ECO:0000259" key="2">
    <source>
        <dbReference type="Pfam" id="PF07859"/>
    </source>
</evidence>
<sequence length="330" mass="36424">MSDQTAAPNHTADPYEYLHIIPNPDGTIGRPEEFYTITKASCDPTQEVISRDLVFNQSNNTWVRLYLPTKALDSTSNPSKLPLIIYIRGGGFIIGSAGTTIIHDFCNTMAADLFAVVLSVEYRSAPEHRLPAAYDDCMEALHCIKTIPDEWLRDYADYSNCFVMGTSAGGNIAYHAGLRVAADIDHFRPLQIKGLILHQPFFGGSKRSGSELRSKDPVLPLFVTDLMWGLSLPIGSTRDHDYCNPTVGDDSKKYDPIKALGWRVMVTGYSGDTLFDRQIQIAQILEDAGLEVVTKFEEGGFHGADVLEPSKALELFVAVKNFISLPSKTT</sequence>
<dbReference type="PANTHER" id="PTHR23024">
    <property type="entry name" value="ARYLACETAMIDE DEACETYLASE"/>
    <property type="match status" value="1"/>
</dbReference>
<dbReference type="AlphaFoldDB" id="A0AAN8Z4L8"/>
<dbReference type="EMBL" id="JBAMMX010000015">
    <property type="protein sequence ID" value="KAK6926324.1"/>
    <property type="molecule type" value="Genomic_DNA"/>
</dbReference>
<protein>
    <submittedName>
        <fullName evidence="3">Alpha/beta hydrolase fold-3</fullName>
    </submittedName>
</protein>
<accession>A0AAN8Z4L8</accession>
<dbReference type="Pfam" id="PF07859">
    <property type="entry name" value="Abhydrolase_3"/>
    <property type="match status" value="1"/>
</dbReference>
<evidence type="ECO:0000313" key="3">
    <source>
        <dbReference type="EMBL" id="KAK6926324.1"/>
    </source>
</evidence>
<keyword evidence="4" id="KW-1185">Reference proteome</keyword>
<keyword evidence="3" id="KW-0378">Hydrolase</keyword>
<dbReference type="InterPro" id="IPR013094">
    <property type="entry name" value="AB_hydrolase_3"/>
</dbReference>
<dbReference type="InterPro" id="IPR050466">
    <property type="entry name" value="Carboxylest/Gibb_receptor"/>
</dbReference>
<proteinExistence type="inferred from homology"/>
<dbReference type="Gene3D" id="3.40.50.1820">
    <property type="entry name" value="alpha/beta hydrolase"/>
    <property type="match status" value="1"/>
</dbReference>
<dbReference type="SUPFAM" id="SSF53474">
    <property type="entry name" value="alpha/beta-Hydrolases"/>
    <property type="match status" value="1"/>
</dbReference>
<comment type="caution">
    <text evidence="3">The sequence shown here is derived from an EMBL/GenBank/DDBJ whole genome shotgun (WGS) entry which is preliminary data.</text>
</comment>
<name>A0AAN8Z4L8_9MAGN</name>
<dbReference type="PANTHER" id="PTHR23024:SF546">
    <property type="entry name" value="CARBOXYLESTERASE 120-RELATED"/>
    <property type="match status" value="1"/>
</dbReference>
<evidence type="ECO:0000313" key="4">
    <source>
        <dbReference type="Proteomes" id="UP001370490"/>
    </source>
</evidence>
<organism evidence="3 4">
    <name type="scientific">Dillenia turbinata</name>
    <dbReference type="NCBI Taxonomy" id="194707"/>
    <lineage>
        <taxon>Eukaryota</taxon>
        <taxon>Viridiplantae</taxon>
        <taxon>Streptophyta</taxon>
        <taxon>Embryophyta</taxon>
        <taxon>Tracheophyta</taxon>
        <taxon>Spermatophyta</taxon>
        <taxon>Magnoliopsida</taxon>
        <taxon>eudicotyledons</taxon>
        <taxon>Gunneridae</taxon>
        <taxon>Pentapetalae</taxon>
        <taxon>Dilleniales</taxon>
        <taxon>Dilleniaceae</taxon>
        <taxon>Dillenia</taxon>
    </lineage>
</organism>
<evidence type="ECO:0000256" key="1">
    <source>
        <dbReference type="ARBA" id="ARBA00010515"/>
    </source>
</evidence>